<evidence type="ECO:0000256" key="8">
    <source>
        <dbReference type="SAM" id="MobiDB-lite"/>
    </source>
</evidence>
<keyword evidence="5 7" id="KW-1133">Transmembrane helix</keyword>
<evidence type="ECO:0000313" key="9">
    <source>
        <dbReference type="EMBL" id="CAE0462952.1"/>
    </source>
</evidence>
<dbReference type="PANTHER" id="PTHR10766">
    <property type="entry name" value="TRANSMEMBRANE 9 SUPERFAMILY PROTEIN"/>
    <property type="match status" value="1"/>
</dbReference>
<evidence type="ECO:0000256" key="5">
    <source>
        <dbReference type="ARBA" id="ARBA00022989"/>
    </source>
</evidence>
<reference evidence="9" key="1">
    <citation type="submission" date="2021-01" db="EMBL/GenBank/DDBJ databases">
        <authorList>
            <person name="Corre E."/>
            <person name="Pelletier E."/>
            <person name="Niang G."/>
            <person name="Scheremetjew M."/>
            <person name="Finn R."/>
            <person name="Kale V."/>
            <person name="Holt S."/>
            <person name="Cochrane G."/>
            <person name="Meng A."/>
            <person name="Brown T."/>
            <person name="Cohen L."/>
        </authorList>
    </citation>
    <scope>NUCLEOTIDE SEQUENCE</scope>
    <source>
        <strain evidence="9">MM31A-1</strain>
    </source>
</reference>
<feature type="transmembrane region" description="Helical" evidence="7">
    <location>
        <begin position="686"/>
        <end position="705"/>
    </location>
</feature>
<feature type="transmembrane region" description="Helical" evidence="7">
    <location>
        <begin position="711"/>
        <end position="740"/>
    </location>
</feature>
<feature type="transmembrane region" description="Helical" evidence="7">
    <location>
        <begin position="618"/>
        <end position="640"/>
    </location>
</feature>
<evidence type="ECO:0000256" key="2">
    <source>
        <dbReference type="ARBA" id="ARBA00005227"/>
    </source>
</evidence>
<sequence>MNYPNPNPNAMNKMNIITGNTPPSSSRSSSSSPSSLSSPPVGTGRYRLLVSSLVLIFVSLATPCASKSLRASSDVKINQFDLPLPNQFAATTTTTTAAIDHVSMTKEAAELRAQHLSKKRPLLSKKSDSLQGLLFPGMTPEEYIEGDRVNAFVELVESRKTQLPVNYFQIPNVCKAPSKDDIIVKDANASIKKKNLGQRLMSSQGTSLVNYEFEVLRNTTCTVLCSSDIKEKKQMKFLRMLIEKQYRVHFTLDSLPIVIRSKSHNYAMRGFPIGFIDKEDEAHPYYLYNHLKFVIYYNDDEGRLTPDGPSVQITGFDAVPVSIQHTDGECKAQEKTLVNKKETFLQIPEKTMEGIVYSYEVQWIKSSVRWANRWDVYLMEAPDNEVHYFAIVNSLMIGFLLTSAVAVIMLRALKKDIAKYNHLMDDPNDIIMEETGWKLVHGDVFRPPVKGRSILSAAVGTGLQIGMSVFLTLLFLSLRMINPMKKGQTLSYVVILYILSGSVSGYASARLYKFHAGKAWKRATFLTAAGFPGFLFTLFVLLNLFLHLSLGKASVAVSFWTMLLMFVLWICVSSPLVFLGAFFGFKAVKITVPTKTTQIARFVPETHSWFVKFPHCSLMAGVLPFGSVLIELSFIMNALWINQIYYIFGFITIVIFVFTLSCSTMSMVMCYCQLCNEDYKWWWKSFYNGASCGFYLFLYSVWYLFVHLELVGFLSIMLYISYMGLICFAFGLYCGSIGLFSSFWFCRKIYGAVKVD</sequence>
<evidence type="ECO:0000256" key="7">
    <source>
        <dbReference type="RuleBase" id="RU363079"/>
    </source>
</evidence>
<accession>A0A7S3V7S1</accession>
<proteinExistence type="inferred from homology"/>
<feature type="transmembrane region" description="Helical" evidence="7">
    <location>
        <begin position="524"/>
        <end position="546"/>
    </location>
</feature>
<keyword evidence="4" id="KW-0732">Signal</keyword>
<feature type="compositionally biased region" description="Low complexity" evidence="8">
    <location>
        <begin position="22"/>
        <end position="40"/>
    </location>
</feature>
<feature type="compositionally biased region" description="Low complexity" evidence="8">
    <location>
        <begin position="1"/>
        <end position="15"/>
    </location>
</feature>
<feature type="region of interest" description="Disordered" evidence="8">
    <location>
        <begin position="1"/>
        <end position="41"/>
    </location>
</feature>
<comment type="subcellular location">
    <subcellularLocation>
        <location evidence="1">Membrane</location>
        <topology evidence="1">Multi-pass membrane protein</topology>
    </subcellularLocation>
</comment>
<feature type="transmembrane region" description="Helical" evidence="7">
    <location>
        <begin position="454"/>
        <end position="478"/>
    </location>
</feature>
<evidence type="ECO:0000256" key="1">
    <source>
        <dbReference type="ARBA" id="ARBA00004141"/>
    </source>
</evidence>
<dbReference type="GO" id="GO:0005737">
    <property type="term" value="C:cytoplasm"/>
    <property type="evidence" value="ECO:0007669"/>
    <property type="project" value="UniProtKB-ARBA"/>
</dbReference>
<keyword evidence="3 7" id="KW-0812">Transmembrane</keyword>
<gene>
    <name evidence="9" type="ORF">CDEB00056_LOCUS7793</name>
</gene>
<name>A0A7S3V7S1_9STRA</name>
<dbReference type="GO" id="GO:0072657">
    <property type="term" value="P:protein localization to membrane"/>
    <property type="evidence" value="ECO:0007669"/>
    <property type="project" value="TreeGrafter"/>
</dbReference>
<keyword evidence="6 7" id="KW-0472">Membrane</keyword>
<evidence type="ECO:0000256" key="3">
    <source>
        <dbReference type="ARBA" id="ARBA00022692"/>
    </source>
</evidence>
<protein>
    <recommendedName>
        <fullName evidence="7">Transmembrane 9 superfamily member</fullName>
    </recommendedName>
</protein>
<feature type="transmembrane region" description="Helical" evidence="7">
    <location>
        <begin position="490"/>
        <end position="512"/>
    </location>
</feature>
<feature type="transmembrane region" description="Helical" evidence="7">
    <location>
        <begin position="646"/>
        <end position="674"/>
    </location>
</feature>
<organism evidence="9">
    <name type="scientific">Chaetoceros debilis</name>
    <dbReference type="NCBI Taxonomy" id="122233"/>
    <lineage>
        <taxon>Eukaryota</taxon>
        <taxon>Sar</taxon>
        <taxon>Stramenopiles</taxon>
        <taxon>Ochrophyta</taxon>
        <taxon>Bacillariophyta</taxon>
        <taxon>Coscinodiscophyceae</taxon>
        <taxon>Chaetocerotophycidae</taxon>
        <taxon>Chaetocerotales</taxon>
        <taxon>Chaetocerotaceae</taxon>
        <taxon>Chaetoceros</taxon>
    </lineage>
</organism>
<dbReference type="Pfam" id="PF02990">
    <property type="entry name" value="EMP70"/>
    <property type="match status" value="1"/>
</dbReference>
<feature type="transmembrane region" description="Helical" evidence="7">
    <location>
        <begin position="388"/>
        <end position="410"/>
    </location>
</feature>
<dbReference type="GO" id="GO:0016020">
    <property type="term" value="C:membrane"/>
    <property type="evidence" value="ECO:0007669"/>
    <property type="project" value="UniProtKB-SubCell"/>
</dbReference>
<evidence type="ECO:0000256" key="4">
    <source>
        <dbReference type="ARBA" id="ARBA00022729"/>
    </source>
</evidence>
<dbReference type="InterPro" id="IPR004240">
    <property type="entry name" value="EMP70"/>
</dbReference>
<dbReference type="PANTHER" id="PTHR10766:SF111">
    <property type="entry name" value="TRANSMEMBRANE 9 SUPERFAMILY MEMBER 2"/>
    <property type="match status" value="1"/>
</dbReference>
<dbReference type="AlphaFoldDB" id="A0A7S3V7S1"/>
<evidence type="ECO:0000256" key="6">
    <source>
        <dbReference type="ARBA" id="ARBA00023136"/>
    </source>
</evidence>
<comment type="similarity">
    <text evidence="2 7">Belongs to the nonaspanin (TM9SF) (TC 9.A.2) family.</text>
</comment>
<feature type="transmembrane region" description="Helical" evidence="7">
    <location>
        <begin position="558"/>
        <end position="585"/>
    </location>
</feature>
<dbReference type="EMBL" id="HBIO01010067">
    <property type="protein sequence ID" value="CAE0462952.1"/>
    <property type="molecule type" value="Transcribed_RNA"/>
</dbReference>